<evidence type="ECO:0000313" key="2">
    <source>
        <dbReference type="Proteomes" id="UP000245626"/>
    </source>
</evidence>
<reference evidence="1 2" key="1">
    <citation type="journal article" date="2018" name="Mol. Biol. Evol.">
        <title>Broad Genomic Sampling Reveals a Smut Pathogenic Ancestry of the Fungal Clade Ustilaginomycotina.</title>
        <authorList>
            <person name="Kijpornyongpan T."/>
            <person name="Mondo S.J."/>
            <person name="Barry K."/>
            <person name="Sandor L."/>
            <person name="Lee J."/>
            <person name="Lipzen A."/>
            <person name="Pangilinan J."/>
            <person name="LaButti K."/>
            <person name="Hainaut M."/>
            <person name="Henrissat B."/>
            <person name="Grigoriev I.V."/>
            <person name="Spatafora J.W."/>
            <person name="Aime M.C."/>
        </authorList>
    </citation>
    <scope>NUCLEOTIDE SEQUENCE [LARGE SCALE GENOMIC DNA]</scope>
    <source>
        <strain evidence="1 2">SA 807</strain>
    </source>
</reference>
<protein>
    <submittedName>
        <fullName evidence="1">Uncharacterized protein</fullName>
    </submittedName>
</protein>
<gene>
    <name evidence="1" type="ORF">IE53DRAFT_307617</name>
</gene>
<dbReference type="Proteomes" id="UP000245626">
    <property type="component" value="Unassembled WGS sequence"/>
</dbReference>
<keyword evidence="2" id="KW-1185">Reference proteome</keyword>
<accession>A0ACD0NYN1</accession>
<evidence type="ECO:0000313" key="1">
    <source>
        <dbReference type="EMBL" id="PWN50877.1"/>
    </source>
</evidence>
<sequence>MIPPFLQKWVFLNALRLLTIISAALVFSSTCLILQRDFKNVKSNQDSSDDVPSEDSDYLPGTDIPTHTWGPLWASMHHIYNLLILFLIFLSEISWGGILDRFFNAVLPFLGPDWGTGLMGGLMMILGADTLSRSIGHFPLISNWLMISVGLINVLSGIVFRARGKLLRSPKGFKA</sequence>
<proteinExistence type="predicted"/>
<name>A0ACD0NYN1_9BASI</name>
<organism evidence="1 2">
    <name type="scientific">Violaceomyces palustris</name>
    <dbReference type="NCBI Taxonomy" id="1673888"/>
    <lineage>
        <taxon>Eukaryota</taxon>
        <taxon>Fungi</taxon>
        <taxon>Dikarya</taxon>
        <taxon>Basidiomycota</taxon>
        <taxon>Ustilaginomycotina</taxon>
        <taxon>Ustilaginomycetes</taxon>
        <taxon>Violaceomycetales</taxon>
        <taxon>Violaceomycetaceae</taxon>
        <taxon>Violaceomyces</taxon>
    </lineage>
</organism>
<dbReference type="EMBL" id="KZ819889">
    <property type="protein sequence ID" value="PWN50877.1"/>
    <property type="molecule type" value="Genomic_DNA"/>
</dbReference>
<feature type="non-terminal residue" evidence="1">
    <location>
        <position position="175"/>
    </location>
</feature>